<accession>A0ABM1LBC3</accession>
<gene>
    <name evidence="3" type="primary">SAXO1</name>
</gene>
<dbReference type="Pfam" id="PF05217">
    <property type="entry name" value="SAXO1-2"/>
    <property type="match status" value="1"/>
</dbReference>
<proteinExistence type="inferred from homology"/>
<dbReference type="Proteomes" id="UP000694871">
    <property type="component" value="Unplaced"/>
</dbReference>
<dbReference type="InterPro" id="IPR033336">
    <property type="entry name" value="SAXO1/2"/>
</dbReference>
<dbReference type="PANTHER" id="PTHR31516">
    <property type="entry name" value="STABILIZER OF AXONEMAL MICROTUBULES 2"/>
    <property type="match status" value="1"/>
</dbReference>
<name>A0ABM1LBC3_GEKJA</name>
<dbReference type="GeneID" id="107124331"/>
<keyword evidence="2" id="KW-1185">Reference proteome</keyword>
<sequence>MEGISTARRDYVPHDVKPIKLRPPDQYVRNNENMDTLSTYKQDYNSYPINRVAPCLPKEQNYASDEKMTTIPTYKGDYVAWNQPKRDMIKPDTTYHPPDVKFDHRTTVQDAYPYKGPVVTKSCKPFQAPHLSKIPLEDMTNYKLNYVSHPLAKRHVHEPVPFKPSDVPFDGLTTHNLSYKGLAGQPAKSFKPPYKLPEQDNPFVGTTEFREKFQTWPAATFFTRKREVYTPPKIKMDLKTSAQIHYGNPHGRPATSCKPLTCVQKSTDPFDHRSTMKDDYQPWHYAKPNAILPKSTITLPVEPMDTLTTFQTHYVPHPFSVTKSFRPRAPGPKPQAPFSQETTYATSYTPKKPVMCPAAFKEPPGYVFEKVDRDGHRRFRPSSVAKS</sequence>
<dbReference type="PANTHER" id="PTHR31516:SF9">
    <property type="entry name" value="STABILIZER OF AXONEMAL MICROTUBULES 1"/>
    <property type="match status" value="1"/>
</dbReference>
<comment type="similarity">
    <text evidence="1">Belongs to the FAM154 family.</text>
</comment>
<reference evidence="3" key="1">
    <citation type="submission" date="2025-08" db="UniProtKB">
        <authorList>
            <consortium name="RefSeq"/>
        </authorList>
    </citation>
    <scope>IDENTIFICATION</scope>
</reference>
<evidence type="ECO:0000313" key="3">
    <source>
        <dbReference type="RefSeq" id="XP_015283260.1"/>
    </source>
</evidence>
<evidence type="ECO:0000313" key="2">
    <source>
        <dbReference type="Proteomes" id="UP000694871"/>
    </source>
</evidence>
<evidence type="ECO:0000256" key="1">
    <source>
        <dbReference type="ARBA" id="ARBA00008738"/>
    </source>
</evidence>
<dbReference type="RefSeq" id="XP_015283260.1">
    <property type="nucleotide sequence ID" value="XM_015427774.1"/>
</dbReference>
<protein>
    <submittedName>
        <fullName evidence="3">Stabilizer of axonemal microtubules 1</fullName>
    </submittedName>
</protein>
<organism evidence="2 3">
    <name type="scientific">Gekko japonicus</name>
    <name type="common">Schlegel's Japanese gecko</name>
    <dbReference type="NCBI Taxonomy" id="146911"/>
    <lineage>
        <taxon>Eukaryota</taxon>
        <taxon>Metazoa</taxon>
        <taxon>Chordata</taxon>
        <taxon>Craniata</taxon>
        <taxon>Vertebrata</taxon>
        <taxon>Euteleostomi</taxon>
        <taxon>Lepidosauria</taxon>
        <taxon>Squamata</taxon>
        <taxon>Bifurcata</taxon>
        <taxon>Gekkota</taxon>
        <taxon>Gekkonidae</taxon>
        <taxon>Gekkoninae</taxon>
        <taxon>Gekko</taxon>
    </lineage>
</organism>